<name>A0ABW3FXM7_9PSEU</name>
<evidence type="ECO:0000256" key="1">
    <source>
        <dbReference type="SAM" id="Phobius"/>
    </source>
</evidence>
<keyword evidence="1" id="KW-0472">Membrane</keyword>
<protein>
    <submittedName>
        <fullName evidence="2">PrsW family intramembrane metalloprotease</fullName>
    </submittedName>
</protein>
<evidence type="ECO:0000313" key="3">
    <source>
        <dbReference type="Proteomes" id="UP001597018"/>
    </source>
</evidence>
<feature type="transmembrane region" description="Helical" evidence="1">
    <location>
        <begin position="99"/>
        <end position="120"/>
    </location>
</feature>
<keyword evidence="2" id="KW-0645">Protease</keyword>
<feature type="transmembrane region" description="Helical" evidence="1">
    <location>
        <begin position="257"/>
        <end position="281"/>
    </location>
</feature>
<keyword evidence="1" id="KW-1133">Transmembrane helix</keyword>
<feature type="transmembrane region" description="Helical" evidence="1">
    <location>
        <begin position="207"/>
        <end position="237"/>
    </location>
</feature>
<gene>
    <name evidence="2" type="ORF">ACFQ16_22665</name>
</gene>
<dbReference type="GO" id="GO:0008237">
    <property type="term" value="F:metallopeptidase activity"/>
    <property type="evidence" value="ECO:0007669"/>
    <property type="project" value="UniProtKB-KW"/>
</dbReference>
<evidence type="ECO:0000313" key="2">
    <source>
        <dbReference type="EMBL" id="MFD0922558.1"/>
    </source>
</evidence>
<dbReference type="Proteomes" id="UP001597018">
    <property type="component" value="Unassembled WGS sequence"/>
</dbReference>
<dbReference type="PANTHER" id="PTHR36844">
    <property type="entry name" value="PROTEASE PRSW"/>
    <property type="match status" value="1"/>
</dbReference>
<dbReference type="PANTHER" id="PTHR36844:SF1">
    <property type="entry name" value="PROTEASE PRSW"/>
    <property type="match status" value="1"/>
</dbReference>
<sequence>MTTTRTDLWPWRRIFVVGLLLWALSVVVTAVTGNPTLLPTVVLLGSFLVPVTFVAWATGRDAAPAFTLARVAEAFVVGGVLGVLAASLLEQYLLSPSAWMYLGVGLIEELVKALALVFVARGLTRYTMRDGLVLGASVGFGFAAFESAGYALNSLITVQGLSLSQLVETELLRGILAPVGHGLWTAILGAVLFAARHEHRRWRITRGVVLTYLGVTILHALWDGMHGIALLLVMALTVTRRQQLLLQLGYLPEPTGVQVHLFTLFNWVGLIVVAVLGLAWLSALRHRVEREDGPR</sequence>
<keyword evidence="2" id="KW-0378">Hydrolase</keyword>
<proteinExistence type="predicted"/>
<dbReference type="Pfam" id="PF13367">
    <property type="entry name" value="PrsW-protease"/>
    <property type="match status" value="1"/>
</dbReference>
<reference evidence="3" key="1">
    <citation type="journal article" date="2019" name="Int. J. Syst. Evol. Microbiol.">
        <title>The Global Catalogue of Microorganisms (GCM) 10K type strain sequencing project: providing services to taxonomists for standard genome sequencing and annotation.</title>
        <authorList>
            <consortium name="The Broad Institute Genomics Platform"/>
            <consortium name="The Broad Institute Genome Sequencing Center for Infectious Disease"/>
            <person name="Wu L."/>
            <person name="Ma J."/>
        </authorList>
    </citation>
    <scope>NUCLEOTIDE SEQUENCE [LARGE SCALE GENOMIC DNA]</scope>
    <source>
        <strain evidence="3">CCUG 56401</strain>
    </source>
</reference>
<comment type="caution">
    <text evidence="2">The sequence shown here is derived from an EMBL/GenBank/DDBJ whole genome shotgun (WGS) entry which is preliminary data.</text>
</comment>
<feature type="transmembrane region" description="Helical" evidence="1">
    <location>
        <begin position="172"/>
        <end position="195"/>
    </location>
</feature>
<dbReference type="InterPro" id="IPR026898">
    <property type="entry name" value="PrsW"/>
</dbReference>
<accession>A0ABW3FXM7</accession>
<keyword evidence="2" id="KW-0482">Metalloprotease</keyword>
<dbReference type="RefSeq" id="WP_263252313.1">
    <property type="nucleotide sequence ID" value="NZ_BAABLT010000054.1"/>
</dbReference>
<organism evidence="2 3">
    <name type="scientific">Saccharopolyspora rosea</name>
    <dbReference type="NCBI Taxonomy" id="524884"/>
    <lineage>
        <taxon>Bacteria</taxon>
        <taxon>Bacillati</taxon>
        <taxon>Actinomycetota</taxon>
        <taxon>Actinomycetes</taxon>
        <taxon>Pseudonocardiales</taxon>
        <taxon>Pseudonocardiaceae</taxon>
        <taxon>Saccharopolyspora</taxon>
    </lineage>
</organism>
<dbReference type="EMBL" id="JBHTIW010000022">
    <property type="protein sequence ID" value="MFD0922558.1"/>
    <property type="molecule type" value="Genomic_DNA"/>
</dbReference>
<keyword evidence="1" id="KW-0812">Transmembrane</keyword>
<feature type="transmembrane region" description="Helical" evidence="1">
    <location>
        <begin position="132"/>
        <end position="152"/>
    </location>
</feature>
<feature type="transmembrane region" description="Helical" evidence="1">
    <location>
        <begin position="71"/>
        <end position="93"/>
    </location>
</feature>
<feature type="transmembrane region" description="Helical" evidence="1">
    <location>
        <begin position="40"/>
        <end position="59"/>
    </location>
</feature>
<keyword evidence="3" id="KW-1185">Reference proteome</keyword>